<evidence type="ECO:0000256" key="2">
    <source>
        <dbReference type="ARBA" id="ARBA00023315"/>
    </source>
</evidence>
<sequence length="145" mass="16442">MIIRPATPSDYSVIMEIWRSAVLATHHFLSHEDFKLFERLIPTDFLPQLEVYIMEEANAAKAFFSVSEDNLEMLFVSPTESGKGFGKAAVQFVVHTLGVTKVDVNEQNEQAVGFYLKQGYKQIARSEKDGMGKPYPLLHLLYPTE</sequence>
<dbReference type="PANTHER" id="PTHR43800:SF1">
    <property type="entry name" value="PEPTIDYL-LYSINE N-ACETYLTRANSFERASE YJAB"/>
    <property type="match status" value="1"/>
</dbReference>
<dbReference type="SUPFAM" id="SSF55729">
    <property type="entry name" value="Acyl-CoA N-acyltransferases (Nat)"/>
    <property type="match status" value="1"/>
</dbReference>
<dbReference type="Proteomes" id="UP000192980">
    <property type="component" value="Unassembled WGS sequence"/>
</dbReference>
<name>A0A1X7KSK7_9SPHI</name>
<evidence type="ECO:0000313" key="4">
    <source>
        <dbReference type="EMBL" id="SMG43849.1"/>
    </source>
</evidence>
<keyword evidence="5" id="KW-1185">Reference proteome</keyword>
<evidence type="ECO:0000313" key="5">
    <source>
        <dbReference type="Proteomes" id="UP000192980"/>
    </source>
</evidence>
<dbReference type="STRING" id="561061.SAMN05660862_3129"/>
<dbReference type="GO" id="GO:0016747">
    <property type="term" value="F:acyltransferase activity, transferring groups other than amino-acyl groups"/>
    <property type="evidence" value="ECO:0007669"/>
    <property type="project" value="InterPro"/>
</dbReference>
<dbReference type="PROSITE" id="PS51186">
    <property type="entry name" value="GNAT"/>
    <property type="match status" value="1"/>
</dbReference>
<dbReference type="OrthoDB" id="9789605at2"/>
<evidence type="ECO:0000256" key="1">
    <source>
        <dbReference type="ARBA" id="ARBA00022679"/>
    </source>
</evidence>
<protein>
    <submittedName>
        <fullName evidence="4">Putative acetyltransferase</fullName>
    </submittedName>
</protein>
<dbReference type="EMBL" id="FXAU01000006">
    <property type="protein sequence ID" value="SMG43849.1"/>
    <property type="molecule type" value="Genomic_DNA"/>
</dbReference>
<dbReference type="PANTHER" id="PTHR43800">
    <property type="entry name" value="PEPTIDYL-LYSINE N-ACETYLTRANSFERASE YJAB"/>
    <property type="match status" value="1"/>
</dbReference>
<gene>
    <name evidence="4" type="ORF">SAMN05660862_3129</name>
</gene>
<keyword evidence="1 4" id="KW-0808">Transferase</keyword>
<dbReference type="RefSeq" id="WP_085473831.1">
    <property type="nucleotide sequence ID" value="NZ_FXAU01000006.1"/>
</dbReference>
<evidence type="ECO:0000259" key="3">
    <source>
        <dbReference type="PROSITE" id="PS51186"/>
    </source>
</evidence>
<dbReference type="Pfam" id="PF13673">
    <property type="entry name" value="Acetyltransf_10"/>
    <property type="match status" value="1"/>
</dbReference>
<dbReference type="InterPro" id="IPR000182">
    <property type="entry name" value="GNAT_dom"/>
</dbReference>
<reference evidence="4 5" key="1">
    <citation type="submission" date="2017-04" db="EMBL/GenBank/DDBJ databases">
        <authorList>
            <person name="Afonso C.L."/>
            <person name="Miller P.J."/>
            <person name="Scott M.A."/>
            <person name="Spackman E."/>
            <person name="Goraichik I."/>
            <person name="Dimitrov K.M."/>
            <person name="Suarez D.L."/>
            <person name="Swayne D.E."/>
        </authorList>
    </citation>
    <scope>NUCLEOTIDE SEQUENCE [LARGE SCALE GENOMIC DNA]</scope>
    <source>
        <strain evidence="4 5">DSM 22418</strain>
    </source>
</reference>
<organism evidence="4 5">
    <name type="scientific">Sphingobacterium psychroaquaticum</name>
    <dbReference type="NCBI Taxonomy" id="561061"/>
    <lineage>
        <taxon>Bacteria</taxon>
        <taxon>Pseudomonadati</taxon>
        <taxon>Bacteroidota</taxon>
        <taxon>Sphingobacteriia</taxon>
        <taxon>Sphingobacteriales</taxon>
        <taxon>Sphingobacteriaceae</taxon>
        <taxon>Sphingobacterium</taxon>
    </lineage>
</organism>
<proteinExistence type="predicted"/>
<dbReference type="AlphaFoldDB" id="A0A1X7KSK7"/>
<accession>A0A1X7KSK7</accession>
<dbReference type="Gene3D" id="3.40.630.30">
    <property type="match status" value="1"/>
</dbReference>
<dbReference type="InterPro" id="IPR016181">
    <property type="entry name" value="Acyl_CoA_acyltransferase"/>
</dbReference>
<feature type="domain" description="N-acetyltransferase" evidence="3">
    <location>
        <begin position="1"/>
        <end position="142"/>
    </location>
</feature>
<keyword evidence="2" id="KW-0012">Acyltransferase</keyword>